<evidence type="ECO:0000256" key="8">
    <source>
        <dbReference type="SAM" id="MobiDB-lite"/>
    </source>
</evidence>
<keyword evidence="7" id="KW-0175">Coiled coil</keyword>
<accession>V9KRL8</accession>
<dbReference type="InterPro" id="IPR051360">
    <property type="entry name" value="Neuronal_Pentraxin_Related"/>
</dbReference>
<keyword evidence="5" id="KW-0325">Glycoprotein</keyword>
<dbReference type="InterPro" id="IPR001759">
    <property type="entry name" value="PTX_dom"/>
</dbReference>
<dbReference type="PROSITE" id="PS00289">
    <property type="entry name" value="PTX_1"/>
    <property type="match status" value="1"/>
</dbReference>
<keyword evidence="2" id="KW-0479">Metal-binding</keyword>
<dbReference type="Pfam" id="PF00354">
    <property type="entry name" value="Pentaxin"/>
    <property type="match status" value="1"/>
</dbReference>
<dbReference type="PANTHER" id="PTHR19277">
    <property type="entry name" value="PENTRAXIN"/>
    <property type="match status" value="1"/>
</dbReference>
<dbReference type="PROSITE" id="PS51828">
    <property type="entry name" value="PTX_2"/>
    <property type="match status" value="1"/>
</dbReference>
<organism evidence="10">
    <name type="scientific">Callorhinchus milii</name>
    <name type="common">Ghost shark</name>
    <dbReference type="NCBI Taxonomy" id="7868"/>
    <lineage>
        <taxon>Eukaryota</taxon>
        <taxon>Metazoa</taxon>
        <taxon>Chordata</taxon>
        <taxon>Craniata</taxon>
        <taxon>Vertebrata</taxon>
        <taxon>Chondrichthyes</taxon>
        <taxon>Holocephali</taxon>
        <taxon>Chimaeriformes</taxon>
        <taxon>Callorhinchidae</taxon>
        <taxon>Callorhinchus</taxon>
    </lineage>
</organism>
<evidence type="ECO:0000259" key="9">
    <source>
        <dbReference type="PROSITE" id="PS51828"/>
    </source>
</evidence>
<feature type="coiled-coil region" evidence="7">
    <location>
        <begin position="135"/>
        <end position="203"/>
    </location>
</feature>
<dbReference type="FunFam" id="2.60.120.200:FF:000012">
    <property type="entry name" value="neuronal pentraxin receptor"/>
    <property type="match status" value="1"/>
</dbReference>
<dbReference type="SMART" id="SM00159">
    <property type="entry name" value="PTX"/>
    <property type="match status" value="1"/>
</dbReference>
<evidence type="ECO:0000256" key="7">
    <source>
        <dbReference type="SAM" id="Coils"/>
    </source>
</evidence>
<dbReference type="PRINTS" id="PR00895">
    <property type="entry name" value="PENTAXIN"/>
</dbReference>
<keyword evidence="4" id="KW-1015">Disulfide bond</keyword>
<dbReference type="Gene3D" id="2.60.120.200">
    <property type="match status" value="1"/>
</dbReference>
<feature type="region of interest" description="Disordered" evidence="8">
    <location>
        <begin position="113"/>
        <end position="134"/>
    </location>
</feature>
<dbReference type="PANTHER" id="PTHR19277:SF1">
    <property type="entry name" value="NEURONAL PENTRAXIN-2"/>
    <property type="match status" value="1"/>
</dbReference>
<comment type="caution">
    <text evidence="6">Lacks conserved residue(s) required for the propagation of feature annotation.</text>
</comment>
<dbReference type="InterPro" id="IPR030476">
    <property type="entry name" value="Pentaxin_CS"/>
</dbReference>
<dbReference type="GO" id="GO:0046872">
    <property type="term" value="F:metal ion binding"/>
    <property type="evidence" value="ECO:0007669"/>
    <property type="project" value="UniProtKB-KW"/>
</dbReference>
<dbReference type="EMBL" id="JW868511">
    <property type="protein sequence ID" value="AFP01029.1"/>
    <property type="molecule type" value="mRNA"/>
</dbReference>
<comment type="cofactor">
    <cofactor evidence="1">
        <name>Ca(2+)</name>
        <dbReference type="ChEBI" id="CHEBI:29108"/>
    </cofactor>
</comment>
<evidence type="ECO:0000256" key="6">
    <source>
        <dbReference type="PROSITE-ProRule" id="PRU01172"/>
    </source>
</evidence>
<feature type="compositionally biased region" description="Acidic residues" evidence="8">
    <location>
        <begin position="118"/>
        <end position="130"/>
    </location>
</feature>
<proteinExistence type="evidence at transcript level"/>
<evidence type="ECO:0000256" key="5">
    <source>
        <dbReference type="ARBA" id="ARBA00023180"/>
    </source>
</evidence>
<sequence>MDTQAAKASVLDAHLGQGSPLGSGVHLGSTSRFLCLPLTQDCPSSSAREDLLLLRTTADHLSQMVTQQKDQIFSDQEIIKELTGKLSQCENGLEPGYFQGNQEEYAWDAGRDNLDHLADDDDGGEDDEDESGRTVQELEQAIHTLRDRIEKLEVQELEVQLLSRLAELERDRLLLQNESSHQRQHLESQLNTLHHRVTGLEKDAAVYKLAEGYKIVFPVRTNYMYARLTRSLPEMYSFTICLWLKSDASMRIGTPFSYAVPGQTNEIVLLEWGNNPIELLVNAKVAQLPLRVKDGRWHHVCVTWTTRDGTWEAYQDGTRWGTGDNLAPWHAIKPGGILIFGQEQDTLGGRFDATQAFVGELAQFNVWDRVLTSAEIISIANCSAGTAGNVLPWEDQGLEVFGGVTKWPLESCDERRRLGSD</sequence>
<keyword evidence="3" id="KW-0106">Calcium</keyword>
<evidence type="ECO:0000313" key="10">
    <source>
        <dbReference type="EMBL" id="AFP01029.1"/>
    </source>
</evidence>
<evidence type="ECO:0000256" key="3">
    <source>
        <dbReference type="ARBA" id="ARBA00022837"/>
    </source>
</evidence>
<dbReference type="AlphaFoldDB" id="V9KRL8"/>
<dbReference type="InterPro" id="IPR013320">
    <property type="entry name" value="ConA-like_dom_sf"/>
</dbReference>
<feature type="domain" description="Pentraxin (PTX)" evidence="9">
    <location>
        <begin position="211"/>
        <end position="412"/>
    </location>
</feature>
<dbReference type="SUPFAM" id="SSF49899">
    <property type="entry name" value="Concanavalin A-like lectins/glucanases"/>
    <property type="match status" value="1"/>
</dbReference>
<dbReference type="CDD" id="cd00152">
    <property type="entry name" value="PTX"/>
    <property type="match status" value="1"/>
</dbReference>
<evidence type="ECO:0000256" key="4">
    <source>
        <dbReference type="ARBA" id="ARBA00023157"/>
    </source>
</evidence>
<evidence type="ECO:0000256" key="2">
    <source>
        <dbReference type="ARBA" id="ARBA00022723"/>
    </source>
</evidence>
<reference evidence="10" key="1">
    <citation type="journal article" date="2014" name="Nature">
        <title>Elephant shark genome provides unique insights into gnathostome evolution.</title>
        <authorList>
            <consortium name="International Elephant Shark Genome Sequencing Consortium"/>
            <person name="Venkatesh B."/>
            <person name="Lee A.P."/>
            <person name="Ravi V."/>
            <person name="Maurya A.K."/>
            <person name="Lian M.M."/>
            <person name="Swann J.B."/>
            <person name="Ohta Y."/>
            <person name="Flajnik M.F."/>
            <person name="Sutoh Y."/>
            <person name="Kasahara M."/>
            <person name="Hoon S."/>
            <person name="Gangu V."/>
            <person name="Roy S.W."/>
            <person name="Irimia M."/>
            <person name="Korzh V."/>
            <person name="Kondrychyn I."/>
            <person name="Lim Z.W."/>
            <person name="Tay B.H."/>
            <person name="Tohari S."/>
            <person name="Kong K.W."/>
            <person name="Ho S."/>
            <person name="Lorente-Galdos B."/>
            <person name="Quilez J."/>
            <person name="Marques-Bonet T."/>
            <person name="Raney B.J."/>
            <person name="Ingham P.W."/>
            <person name="Tay A."/>
            <person name="Hillier L.W."/>
            <person name="Minx P."/>
            <person name="Boehm T."/>
            <person name="Wilson R.K."/>
            <person name="Brenner S."/>
            <person name="Warren W.C."/>
        </authorList>
    </citation>
    <scope>NUCLEOTIDE SEQUENCE</scope>
    <source>
        <tissue evidence="10">Brain</tissue>
    </source>
</reference>
<protein>
    <submittedName>
        <fullName evidence="10">Neuronal pentraxin-2</fullName>
    </submittedName>
</protein>
<evidence type="ECO:0000256" key="1">
    <source>
        <dbReference type="ARBA" id="ARBA00001913"/>
    </source>
</evidence>
<name>V9KRL8_CALMI</name>